<sequence length="154" mass="16757">MSDKLINVPIIQYDPQCLRPIAATIGVLFKDGKVLLVRRANPPDAGLWGFPGGKIERGETVKDAAVRELYEETGIVSNASKAFNAVDAFDFDSSGKLRHHFVLVAVLCIWVSGDPLAGDDALEANFFDIKDLVNTDLALSLDVKEVALQAFELL</sequence>
<evidence type="ECO:0000313" key="6">
    <source>
        <dbReference type="Proteomes" id="UP000664161"/>
    </source>
</evidence>
<dbReference type="GO" id="GO:0016787">
    <property type="term" value="F:hydrolase activity"/>
    <property type="evidence" value="ECO:0007669"/>
    <property type="project" value="UniProtKB-KW"/>
</dbReference>
<dbReference type="PANTHER" id="PTHR43736:SF1">
    <property type="entry name" value="DIHYDRONEOPTERIN TRIPHOSPHATE DIPHOSPHATASE"/>
    <property type="match status" value="1"/>
</dbReference>
<reference evidence="5 6" key="1">
    <citation type="submission" date="2021-03" db="EMBL/GenBank/DDBJ databases">
        <authorList>
            <person name="Shang D.-D."/>
            <person name="Du Z.-J."/>
            <person name="Chen G.-J."/>
        </authorList>
    </citation>
    <scope>NUCLEOTIDE SEQUENCE [LARGE SCALE GENOMIC DNA]</scope>
    <source>
        <strain evidence="5 6">F2608</strain>
    </source>
</reference>
<evidence type="ECO:0000313" key="5">
    <source>
        <dbReference type="EMBL" id="MBO1517133.1"/>
    </source>
</evidence>
<comment type="caution">
    <text evidence="5">The sequence shown here is derived from an EMBL/GenBank/DDBJ whole genome shotgun (WGS) entry which is preliminary data.</text>
</comment>
<dbReference type="PRINTS" id="PR00502">
    <property type="entry name" value="NUDIXFAMILY"/>
</dbReference>
<dbReference type="PANTHER" id="PTHR43736">
    <property type="entry name" value="ADP-RIBOSE PYROPHOSPHATASE"/>
    <property type="match status" value="1"/>
</dbReference>
<dbReference type="EMBL" id="JAGBKN010000012">
    <property type="protein sequence ID" value="MBO1517133.1"/>
    <property type="molecule type" value="Genomic_DNA"/>
</dbReference>
<evidence type="ECO:0000256" key="1">
    <source>
        <dbReference type="ARBA" id="ARBA00001946"/>
    </source>
</evidence>
<evidence type="ECO:0000256" key="2">
    <source>
        <dbReference type="ARBA" id="ARBA00022801"/>
    </source>
</evidence>
<dbReference type="Gene3D" id="3.90.79.10">
    <property type="entry name" value="Nucleoside Triphosphate Pyrophosphohydrolase"/>
    <property type="match status" value="1"/>
</dbReference>
<dbReference type="InterPro" id="IPR020476">
    <property type="entry name" value="Nudix_hydrolase"/>
</dbReference>
<dbReference type="AlphaFoldDB" id="A0AAW4INS6"/>
<accession>A0AAW4INS6</accession>
<feature type="domain" description="Nudix hydrolase" evidence="4">
    <location>
        <begin position="18"/>
        <end position="151"/>
    </location>
</feature>
<comment type="similarity">
    <text evidence="3">Belongs to the Nudix hydrolase family.</text>
</comment>
<dbReference type="RefSeq" id="WP_207969678.1">
    <property type="nucleotide sequence ID" value="NZ_JAGBKN010000012.1"/>
</dbReference>
<name>A0AAW4INS6_9GAMM</name>
<dbReference type="InterPro" id="IPR015797">
    <property type="entry name" value="NUDIX_hydrolase-like_dom_sf"/>
</dbReference>
<dbReference type="PROSITE" id="PS51462">
    <property type="entry name" value="NUDIX"/>
    <property type="match status" value="1"/>
</dbReference>
<dbReference type="SUPFAM" id="SSF55811">
    <property type="entry name" value="Nudix"/>
    <property type="match status" value="1"/>
</dbReference>
<dbReference type="Pfam" id="PF00293">
    <property type="entry name" value="NUDIX"/>
    <property type="match status" value="1"/>
</dbReference>
<dbReference type="Proteomes" id="UP000664161">
    <property type="component" value="Unassembled WGS sequence"/>
</dbReference>
<evidence type="ECO:0000256" key="3">
    <source>
        <dbReference type="RuleBase" id="RU003476"/>
    </source>
</evidence>
<protein>
    <submittedName>
        <fullName evidence="5">NUDIX hydrolase</fullName>
    </submittedName>
</protein>
<dbReference type="InterPro" id="IPR020084">
    <property type="entry name" value="NUDIX_hydrolase_CS"/>
</dbReference>
<comment type="cofactor">
    <cofactor evidence="1">
        <name>Mg(2+)</name>
        <dbReference type="ChEBI" id="CHEBI:18420"/>
    </cofactor>
</comment>
<dbReference type="CDD" id="cd04673">
    <property type="entry name" value="NUDIX_ADPRase"/>
    <property type="match status" value="1"/>
</dbReference>
<keyword evidence="2 3" id="KW-0378">Hydrolase</keyword>
<evidence type="ECO:0000259" key="4">
    <source>
        <dbReference type="PROSITE" id="PS51462"/>
    </source>
</evidence>
<keyword evidence="6" id="KW-1185">Reference proteome</keyword>
<dbReference type="PROSITE" id="PS00893">
    <property type="entry name" value="NUDIX_BOX"/>
    <property type="match status" value="1"/>
</dbReference>
<organism evidence="5 6">
    <name type="scientific">Psychrobacter halodurans</name>
    <dbReference type="NCBI Taxonomy" id="2818439"/>
    <lineage>
        <taxon>Bacteria</taxon>
        <taxon>Pseudomonadati</taxon>
        <taxon>Pseudomonadota</taxon>
        <taxon>Gammaproteobacteria</taxon>
        <taxon>Moraxellales</taxon>
        <taxon>Moraxellaceae</taxon>
        <taxon>Psychrobacter</taxon>
    </lineage>
</organism>
<dbReference type="InterPro" id="IPR000086">
    <property type="entry name" value="NUDIX_hydrolase_dom"/>
</dbReference>
<gene>
    <name evidence="5" type="ORF">J3491_07270</name>
</gene>
<proteinExistence type="inferred from homology"/>